<dbReference type="Proteomes" id="UP000316594">
    <property type="component" value="Unassembled WGS sequence"/>
</dbReference>
<proteinExistence type="predicted"/>
<reference evidence="2 3" key="1">
    <citation type="submission" date="2019-07" db="EMBL/GenBank/DDBJ databases">
        <title>Genome Sequencing and Assembly of Staphylococcus haemolyticus SDA2.</title>
        <authorList>
            <person name="Emmons C.B."/>
            <person name="Park C."/>
            <person name="Sevigny J.L."/>
            <person name="Andam C."/>
        </authorList>
    </citation>
    <scope>NUCLEOTIDE SEQUENCE [LARGE SCALE GENOMIC DNA]</scope>
    <source>
        <strain evidence="2 3">SDA2</strain>
    </source>
</reference>
<name>A0AB38PFZ8_STAHA</name>
<accession>A0AB38PFZ8</accession>
<feature type="domain" description="Siphovirus-type tail component RIFT-related" evidence="1">
    <location>
        <begin position="9"/>
        <end position="155"/>
    </location>
</feature>
<dbReference type="AlphaFoldDB" id="A0AB38PFZ8"/>
<evidence type="ECO:0000313" key="2">
    <source>
        <dbReference type="EMBL" id="TRL78063.1"/>
    </source>
</evidence>
<dbReference type="Pfam" id="PF05709">
    <property type="entry name" value="Sipho_tail"/>
    <property type="match status" value="1"/>
</dbReference>
<evidence type="ECO:0000313" key="3">
    <source>
        <dbReference type="Proteomes" id="UP000316594"/>
    </source>
</evidence>
<sequence>MDLEIKKQNGEKYTLGDFGFVVDDLIIESMEIEDNYETKENTSGRILLSSQYRKRKINVKCHVNSTKLNDNARLRDEFYNLTNSTEEVWIRELRRTVPLNYRFIEPLENDYQEISEYNNLVLDHEEFNDNYYVNGKRYKVKNADVIVPDENGKKISFDLVFETTEIPFAESIGTSLDLEKRPDKELWSNDKLIPFDEQDGSRIYSFTNIWNNAIYYHGTADNDQFNMYKKVTIILGEDTENFTFTMTHSDVMTIRNVKMKKGDKIEYDGVQTFKNGTPLSYEVSGSQPKFRHGWNEFEFNQQVKSVKFDMKFYYK</sequence>
<dbReference type="RefSeq" id="WP_142837046.1">
    <property type="nucleotide sequence ID" value="NZ_VJMP01000003.1"/>
</dbReference>
<dbReference type="InterPro" id="IPR008841">
    <property type="entry name" value="Siphovirus-type_tail_N"/>
</dbReference>
<dbReference type="EMBL" id="VJMP01000003">
    <property type="protein sequence ID" value="TRL78063.1"/>
    <property type="molecule type" value="Genomic_DNA"/>
</dbReference>
<organism evidence="2 3">
    <name type="scientific">Staphylococcus haemolyticus</name>
    <dbReference type="NCBI Taxonomy" id="1283"/>
    <lineage>
        <taxon>Bacteria</taxon>
        <taxon>Bacillati</taxon>
        <taxon>Bacillota</taxon>
        <taxon>Bacilli</taxon>
        <taxon>Bacillales</taxon>
        <taxon>Staphylococcaceae</taxon>
        <taxon>Staphylococcus</taxon>
    </lineage>
</organism>
<gene>
    <name evidence="2" type="ORF">FNL11_04915</name>
</gene>
<comment type="caution">
    <text evidence="2">The sequence shown here is derived from an EMBL/GenBank/DDBJ whole genome shotgun (WGS) entry which is preliminary data.</text>
</comment>
<protein>
    <submittedName>
        <fullName evidence="2">Phage tail family protein</fullName>
    </submittedName>
</protein>
<evidence type="ECO:0000259" key="1">
    <source>
        <dbReference type="Pfam" id="PF05709"/>
    </source>
</evidence>